<gene>
    <name evidence="1" type="ORF">DCC88_09570</name>
</gene>
<evidence type="ECO:0000313" key="1">
    <source>
        <dbReference type="EMBL" id="RDB35530.1"/>
    </source>
</evidence>
<dbReference type="EMBL" id="QOVW01000082">
    <property type="protein sequence ID" value="RDB35530.1"/>
    <property type="molecule type" value="Genomic_DNA"/>
</dbReference>
<organism evidence="1 2">
    <name type="scientific">Spirobacillus cienkowskii</name>
    <dbReference type="NCBI Taxonomy" id="495820"/>
    <lineage>
        <taxon>Bacteria</taxon>
        <taxon>Pseudomonadati</taxon>
        <taxon>Bdellovibrionota</taxon>
        <taxon>Oligoflexia</taxon>
        <taxon>Silvanigrellales</taxon>
        <taxon>Spirobacillus</taxon>
    </lineage>
</organism>
<sequence length="100" mass="11489">AAYPVFNIHQFPYKYLFLVIYVANKLSGRRITRTSRIQLTPGASDLLIKGTNTDYTKGFIGYNLIHRTYDTIKFTKKSMNNAFISANDWKNEDKAGYSPN</sequence>
<evidence type="ECO:0000313" key="2">
    <source>
        <dbReference type="Proteomes" id="UP000253934"/>
    </source>
</evidence>
<proteinExistence type="predicted"/>
<protein>
    <submittedName>
        <fullName evidence="1">Uncharacterized protein</fullName>
    </submittedName>
</protein>
<keyword evidence="2" id="KW-1185">Reference proteome</keyword>
<accession>A0A369KQ86</accession>
<name>A0A369KQ86_9BACT</name>
<comment type="caution">
    <text evidence="1">The sequence shown here is derived from an EMBL/GenBank/DDBJ whole genome shotgun (WGS) entry which is preliminary data.</text>
</comment>
<reference evidence="1" key="1">
    <citation type="submission" date="2018-04" db="EMBL/GenBank/DDBJ databases">
        <title>Draft genome sequence of the Candidatus Spirobacillus cienkowskii, a pathogen of freshwater Daphnia species, reconstructed from hemolymph metagenomic reads.</title>
        <authorList>
            <person name="Bresciani L."/>
            <person name="Lemos L.N."/>
            <person name="Wale N."/>
            <person name="Lin J.Y."/>
            <person name="Fernandes G.R."/>
            <person name="Duffy M.A."/>
            <person name="Rodrigues J.M."/>
        </authorList>
    </citation>
    <scope>NUCLEOTIDE SEQUENCE [LARGE SCALE GENOMIC DNA]</scope>
    <source>
        <strain evidence="1">Binning01</strain>
    </source>
</reference>
<dbReference type="AlphaFoldDB" id="A0A369KQ86"/>
<dbReference type="Proteomes" id="UP000253934">
    <property type="component" value="Unassembled WGS sequence"/>
</dbReference>
<feature type="non-terminal residue" evidence="1">
    <location>
        <position position="1"/>
    </location>
</feature>